<dbReference type="SMART" id="SM01160">
    <property type="entry name" value="DUF1751"/>
    <property type="match status" value="1"/>
</dbReference>
<dbReference type="SUPFAM" id="SSF144091">
    <property type="entry name" value="Rhomboid-like"/>
    <property type="match status" value="1"/>
</dbReference>
<keyword evidence="8" id="KW-1185">Reference proteome</keyword>
<proteinExistence type="predicted"/>
<evidence type="ECO:0000256" key="5">
    <source>
        <dbReference type="SAM" id="MobiDB-lite"/>
    </source>
</evidence>
<dbReference type="Proteomes" id="UP000232875">
    <property type="component" value="Unassembled WGS sequence"/>
</dbReference>
<feature type="region of interest" description="Disordered" evidence="5">
    <location>
        <begin position="309"/>
        <end position="336"/>
    </location>
</feature>
<keyword evidence="4 6" id="KW-0472">Membrane</keyword>
<evidence type="ECO:0008006" key="9">
    <source>
        <dbReference type="Google" id="ProtNLM"/>
    </source>
</evidence>
<dbReference type="GO" id="GO:0006890">
    <property type="term" value="P:retrograde vesicle-mediated transport, Golgi to endoplasmic reticulum"/>
    <property type="evidence" value="ECO:0007669"/>
    <property type="project" value="InterPro"/>
</dbReference>
<evidence type="ECO:0000256" key="2">
    <source>
        <dbReference type="ARBA" id="ARBA00022692"/>
    </source>
</evidence>
<evidence type="ECO:0000313" key="7">
    <source>
        <dbReference type="EMBL" id="PKI82407.1"/>
    </source>
</evidence>
<dbReference type="FunFam" id="1.20.1540.10:FF:000004">
    <property type="entry name" value="Transmembrane protein 115"/>
    <property type="match status" value="1"/>
</dbReference>
<dbReference type="Pfam" id="PF08551">
    <property type="entry name" value="DUF1751"/>
    <property type="match status" value="1"/>
</dbReference>
<dbReference type="STRING" id="2020962.A0A2N1J772"/>
<comment type="subcellular location">
    <subcellularLocation>
        <location evidence="1">Membrane</location>
        <topology evidence="1">Multi-pass membrane protein</topology>
    </subcellularLocation>
</comment>
<feature type="transmembrane region" description="Helical" evidence="6">
    <location>
        <begin position="82"/>
        <end position="99"/>
    </location>
</feature>
<feature type="transmembrane region" description="Helical" evidence="6">
    <location>
        <begin position="48"/>
        <end position="70"/>
    </location>
</feature>
<keyword evidence="2 6" id="KW-0812">Transmembrane</keyword>
<name>A0A2N1J772_9BASI</name>
<sequence length="336" mass="37290">MDESLRALRARATSLPVGARVLVGLLVAFSTLLAALRELGILQLNRVVIGSALHYPYLVLIPGASLWFPWTLVTAGFCETSVIEFAVSLATIPFAAQYLERFWGAHELLRFSVVIMVVSNVIAAFLSLLLYIVFQSNTAAFKTQFHGMQALQSAYLVAFAQRIPQHQLKLFSARFAISVRDLPMLYVGVSNVMCLLGYTSPWMLIQFGWLASWLYLRFYQLDEHGVRGDATEAFAFKYWFPSFVQPYVGMLADFVHGHAARLGLVRETVAYTDLELNVDEPAPLDAAGSGARAEAERRRALALEALDQRMANETDTSESPRSAAPIFAVEGDEERA</sequence>
<dbReference type="PANTHER" id="PTHR13377">
    <property type="entry name" value="PLACENTAL PROTEIN 6"/>
    <property type="match status" value="1"/>
</dbReference>
<dbReference type="InterPro" id="IPR013861">
    <property type="entry name" value="TMEM115/Pdh1/Rbl19"/>
</dbReference>
<evidence type="ECO:0000256" key="6">
    <source>
        <dbReference type="SAM" id="Phobius"/>
    </source>
</evidence>
<dbReference type="GO" id="GO:0005794">
    <property type="term" value="C:Golgi apparatus"/>
    <property type="evidence" value="ECO:0007669"/>
    <property type="project" value="TreeGrafter"/>
</dbReference>
<feature type="transmembrane region" description="Helical" evidence="6">
    <location>
        <begin position="111"/>
        <end position="134"/>
    </location>
</feature>
<dbReference type="OrthoDB" id="73612at2759"/>
<organism evidence="7 8">
    <name type="scientific">Malassezia vespertilionis</name>
    <dbReference type="NCBI Taxonomy" id="2020962"/>
    <lineage>
        <taxon>Eukaryota</taxon>
        <taxon>Fungi</taxon>
        <taxon>Dikarya</taxon>
        <taxon>Basidiomycota</taxon>
        <taxon>Ustilaginomycotina</taxon>
        <taxon>Malasseziomycetes</taxon>
        <taxon>Malasseziales</taxon>
        <taxon>Malasseziaceae</taxon>
        <taxon>Malassezia</taxon>
    </lineage>
</organism>
<keyword evidence="3 6" id="KW-1133">Transmembrane helix</keyword>
<protein>
    <recommendedName>
        <fullName evidence="9">DUF1751-domain-containing protein</fullName>
    </recommendedName>
</protein>
<feature type="transmembrane region" description="Helical" evidence="6">
    <location>
        <begin position="17"/>
        <end position="36"/>
    </location>
</feature>
<reference evidence="7 8" key="1">
    <citation type="submission" date="2017-10" db="EMBL/GenBank/DDBJ databases">
        <title>A novel species of cold-tolerant Malassezia isolated from bats.</title>
        <authorList>
            <person name="Lorch J.M."/>
            <person name="Palmer J.M."/>
            <person name="Vanderwolf K.J."/>
            <person name="Schmidt K.Z."/>
            <person name="Verant M.L."/>
            <person name="Weller T.J."/>
            <person name="Blehert D.S."/>
        </authorList>
    </citation>
    <scope>NUCLEOTIDE SEQUENCE [LARGE SCALE GENOMIC DNA]</scope>
    <source>
        <strain evidence="7 8">NWHC:44797-103</strain>
    </source>
</reference>
<evidence type="ECO:0000256" key="4">
    <source>
        <dbReference type="ARBA" id="ARBA00023136"/>
    </source>
</evidence>
<accession>A0A2N1J772</accession>
<dbReference type="EMBL" id="KZ454995">
    <property type="protein sequence ID" value="PKI82407.1"/>
    <property type="molecule type" value="Genomic_DNA"/>
</dbReference>
<dbReference type="PANTHER" id="PTHR13377:SF3">
    <property type="entry name" value="TRANSMEMBRANE PROTEIN 115"/>
    <property type="match status" value="1"/>
</dbReference>
<evidence type="ECO:0000256" key="1">
    <source>
        <dbReference type="ARBA" id="ARBA00004141"/>
    </source>
</evidence>
<dbReference type="InterPro" id="IPR035952">
    <property type="entry name" value="Rhomboid-like_sf"/>
</dbReference>
<dbReference type="AlphaFoldDB" id="A0A2N1J772"/>
<evidence type="ECO:0000313" key="8">
    <source>
        <dbReference type="Proteomes" id="UP000232875"/>
    </source>
</evidence>
<gene>
    <name evidence="7" type="ORF">MVES_003602</name>
</gene>
<dbReference type="GO" id="GO:0016020">
    <property type="term" value="C:membrane"/>
    <property type="evidence" value="ECO:0007669"/>
    <property type="project" value="UniProtKB-SubCell"/>
</dbReference>
<evidence type="ECO:0000256" key="3">
    <source>
        <dbReference type="ARBA" id="ARBA00022989"/>
    </source>
</evidence>
<feature type="transmembrane region" description="Helical" evidence="6">
    <location>
        <begin position="195"/>
        <end position="216"/>
    </location>
</feature>